<feature type="domain" description="Retrovirus-related Pol polyprotein from transposon TNT 1-94-like beta-barrel" evidence="2">
    <location>
        <begin position="360"/>
        <end position="441"/>
    </location>
</feature>
<dbReference type="PANTHER" id="PTHR35317:SF35">
    <property type="entry name" value="DUF4219 DOMAIN-CONTAINING PROTEIN"/>
    <property type="match status" value="1"/>
</dbReference>
<dbReference type="Proteomes" id="UP000634136">
    <property type="component" value="Unassembled WGS sequence"/>
</dbReference>
<feature type="compositionally biased region" description="Polar residues" evidence="1">
    <location>
        <begin position="1"/>
        <end position="17"/>
    </location>
</feature>
<feature type="compositionally biased region" description="Basic residues" evidence="1">
    <location>
        <begin position="283"/>
        <end position="297"/>
    </location>
</feature>
<accession>A0A834XEQ1</accession>
<dbReference type="InterPro" id="IPR054722">
    <property type="entry name" value="PolX-like_BBD"/>
</dbReference>
<proteinExistence type="predicted"/>
<organism evidence="3 4">
    <name type="scientific">Senna tora</name>
    <dbReference type="NCBI Taxonomy" id="362788"/>
    <lineage>
        <taxon>Eukaryota</taxon>
        <taxon>Viridiplantae</taxon>
        <taxon>Streptophyta</taxon>
        <taxon>Embryophyta</taxon>
        <taxon>Tracheophyta</taxon>
        <taxon>Spermatophyta</taxon>
        <taxon>Magnoliopsida</taxon>
        <taxon>eudicotyledons</taxon>
        <taxon>Gunneridae</taxon>
        <taxon>Pentapetalae</taxon>
        <taxon>rosids</taxon>
        <taxon>fabids</taxon>
        <taxon>Fabales</taxon>
        <taxon>Fabaceae</taxon>
        <taxon>Caesalpinioideae</taxon>
        <taxon>Cassia clade</taxon>
        <taxon>Senna</taxon>
    </lineage>
</organism>
<protein>
    <submittedName>
        <fullName evidence="3">Retrovirus-related Pol polyprotein from transposon TNT 1-94</fullName>
    </submittedName>
</protein>
<reference evidence="3" key="1">
    <citation type="submission" date="2020-09" db="EMBL/GenBank/DDBJ databases">
        <title>Genome-Enabled Discovery of Anthraquinone Biosynthesis in Senna tora.</title>
        <authorList>
            <person name="Kang S.-H."/>
            <person name="Pandey R.P."/>
            <person name="Lee C.-M."/>
            <person name="Sim J.-S."/>
            <person name="Jeong J.-T."/>
            <person name="Choi B.-S."/>
            <person name="Jung M."/>
            <person name="Ginzburg D."/>
            <person name="Zhao K."/>
            <person name="Won S.Y."/>
            <person name="Oh T.-J."/>
            <person name="Yu Y."/>
            <person name="Kim N.-H."/>
            <person name="Lee O.R."/>
            <person name="Lee T.-H."/>
            <person name="Bashyal P."/>
            <person name="Kim T.-S."/>
            <person name="Lee W.-H."/>
            <person name="Kawkins C."/>
            <person name="Kim C.-K."/>
            <person name="Kim J.S."/>
            <person name="Ahn B.O."/>
            <person name="Rhee S.Y."/>
            <person name="Sohng J.K."/>
        </authorList>
    </citation>
    <scope>NUCLEOTIDE SEQUENCE</scope>
    <source>
        <tissue evidence="3">Leaf</tissue>
    </source>
</reference>
<feature type="region of interest" description="Disordered" evidence="1">
    <location>
        <begin position="1"/>
        <end position="20"/>
    </location>
</feature>
<evidence type="ECO:0000313" key="4">
    <source>
        <dbReference type="Proteomes" id="UP000634136"/>
    </source>
</evidence>
<keyword evidence="4" id="KW-1185">Reference proteome</keyword>
<sequence length="504" mass="57596">METEQLSQPAALSSQDLGSKDVKMLENRENTEDPPKVVCNLFGNTQGKVISYKDKLMQINGRDLDSPIIIEDEEDLFETNEDSEEELGEERIQVNVDDTARRKDQLALAQIHQGVDYSVFGKIANAKNAKEAWDILKLAYKGVDKAQKSKLQSLRRKYERYEMSGSETVEQYFSRVTDLVNKMRIYGENIPDSKVVEKILRTMPIKYDHVVTTIIESHNLEEMSVAELQGSMKSHVSRILEKTEKPVEEALKTQVTLNNATQTSYRKDNNGGPVYNSGGRGNFRGRGRGNFRGRGRRNNYNPGRGNNDFRQLNQGRGDCRLKGLQNFNTQANIAENQNFGENSETLFLASSNFSVDENVWYLDTSYSNHMCGKKKELFSSLDEFFNSLVKFGNNTNISILGKGQISIRLKDGTQNFISDVFYAPGLHHNLLSMGQLSEKGYDMRVHQGFCTLFDKNGRFVAKVKMTPNRLFPLMIQHSKFSCLNFVIPDENWLWHMHFGYFHFS</sequence>
<dbReference type="AlphaFoldDB" id="A0A834XEQ1"/>
<dbReference type="OrthoDB" id="1435331at2759"/>
<dbReference type="EMBL" id="JAAIUW010000001">
    <property type="protein sequence ID" value="KAF7843909.1"/>
    <property type="molecule type" value="Genomic_DNA"/>
</dbReference>
<dbReference type="Pfam" id="PF14223">
    <property type="entry name" value="Retrotran_gag_2"/>
    <property type="match status" value="1"/>
</dbReference>
<evidence type="ECO:0000256" key="1">
    <source>
        <dbReference type="SAM" id="MobiDB-lite"/>
    </source>
</evidence>
<name>A0A834XEQ1_9FABA</name>
<evidence type="ECO:0000259" key="2">
    <source>
        <dbReference type="Pfam" id="PF22936"/>
    </source>
</evidence>
<dbReference type="PANTHER" id="PTHR35317">
    <property type="entry name" value="OS04G0629600 PROTEIN"/>
    <property type="match status" value="1"/>
</dbReference>
<feature type="region of interest" description="Disordered" evidence="1">
    <location>
        <begin position="262"/>
        <end position="308"/>
    </location>
</feature>
<dbReference type="Pfam" id="PF22936">
    <property type="entry name" value="Pol_BBD"/>
    <property type="match status" value="1"/>
</dbReference>
<gene>
    <name evidence="3" type="ORF">G2W53_000814</name>
</gene>
<comment type="caution">
    <text evidence="3">The sequence shown here is derived from an EMBL/GenBank/DDBJ whole genome shotgun (WGS) entry which is preliminary data.</text>
</comment>
<evidence type="ECO:0000313" key="3">
    <source>
        <dbReference type="EMBL" id="KAF7843909.1"/>
    </source>
</evidence>